<evidence type="ECO:0000313" key="3">
    <source>
        <dbReference type="Proteomes" id="UP000037904"/>
    </source>
</evidence>
<organism evidence="2 3">
    <name type="scientific">Fusarium langsethiae</name>
    <dbReference type="NCBI Taxonomy" id="179993"/>
    <lineage>
        <taxon>Eukaryota</taxon>
        <taxon>Fungi</taxon>
        <taxon>Dikarya</taxon>
        <taxon>Ascomycota</taxon>
        <taxon>Pezizomycotina</taxon>
        <taxon>Sordariomycetes</taxon>
        <taxon>Hypocreomycetidae</taxon>
        <taxon>Hypocreales</taxon>
        <taxon>Nectriaceae</taxon>
        <taxon>Fusarium</taxon>
    </lineage>
</organism>
<evidence type="ECO:0000256" key="1">
    <source>
        <dbReference type="SAM" id="MobiDB-lite"/>
    </source>
</evidence>
<protein>
    <submittedName>
        <fullName evidence="2">C6 transcription factor</fullName>
    </submittedName>
</protein>
<dbReference type="Proteomes" id="UP000037904">
    <property type="component" value="Unassembled WGS sequence"/>
</dbReference>
<gene>
    <name evidence="2" type="ORF">FLAG1_02704</name>
</gene>
<dbReference type="AlphaFoldDB" id="A0A0M9F2B9"/>
<reference evidence="2 3" key="1">
    <citation type="submission" date="2015-04" db="EMBL/GenBank/DDBJ databases">
        <title>The draft genome sequence of Fusarium langsethiae, a T-2/HT-2 mycotoxin producer.</title>
        <authorList>
            <person name="Lysoe E."/>
            <person name="Divon H.H."/>
            <person name="Terzi V."/>
            <person name="Orru L."/>
            <person name="Lamontanara A."/>
            <person name="Kolseth A.-K."/>
            <person name="Frandsen R.J."/>
            <person name="Nielsen K."/>
            <person name="Thrane U."/>
        </authorList>
    </citation>
    <scope>NUCLEOTIDE SEQUENCE [LARGE SCALE GENOMIC DNA]</scope>
    <source>
        <strain evidence="2 3">Fl201059</strain>
    </source>
</reference>
<dbReference type="CDD" id="cd12148">
    <property type="entry name" value="fungal_TF_MHR"/>
    <property type="match status" value="1"/>
</dbReference>
<sequence>MADSPQDDISVRAKLDSGQKRNRPERSNAKVRASIACVPCRKEGKLCYYVSSRRGIRDPKKRNMIRDEVPMADQDDTTESTPSPNLSSSDNPFLSQDRYLSLYYANFHVAHSWVLPRRMLEPLLQANPNDMRFLEATIAYIASRYSKVDSSSLWDRVYEMSRERLLPTLWNVQALLSLSIALFGEQNGFHRNLFWWACQLALNGAGLQPEACADQQKRLFMAESCRRTYWGLYVHEMLLGMREDPTHSSLCPTKSTAGSELPCEEWQYETGNFPTPMPLADYDRLGAFYNPSSWACLVDLIRIYDRYVAQFLQGCEASSGAFEDANQSIDLWRNTIKSPKIEYVDKDGTVDMILYSALVISYGLQIQMQLHERRRFANNEHSNPYIAHPHGSVAGEFGPSLPSILQAPLRLVSVLNRLTPKDISPSCIQYLDLAVKLLNAQSYYKSKVDFFSSVIRKSGEYWCKSKEISDHLEGTPVGAGNGSLHAVQSRTITANAGVAANTIQQADNPHWIMPPATEYWPELIPQSVRDTQHLIHWPEQSFCGSSMSYILPATAAESFQSLNVGVGSSGEQSPDVKVETQWTIE</sequence>
<proteinExistence type="predicted"/>
<comment type="caution">
    <text evidence="2">The sequence shown here is derived from an EMBL/GenBank/DDBJ whole genome shotgun (WGS) entry which is preliminary data.</text>
</comment>
<feature type="region of interest" description="Disordered" evidence="1">
    <location>
        <begin position="59"/>
        <end position="90"/>
    </location>
</feature>
<feature type="compositionally biased region" description="Basic and acidic residues" evidence="1">
    <location>
        <begin position="9"/>
        <end position="28"/>
    </location>
</feature>
<feature type="region of interest" description="Disordered" evidence="1">
    <location>
        <begin position="1"/>
        <end position="31"/>
    </location>
</feature>
<name>A0A0M9F2B9_FUSLA</name>
<dbReference type="PANTHER" id="PTHR47431">
    <property type="entry name" value="ZN(II)2CYS6 TRANSCRIPTION FACTOR (EUROFUNG)-RELATED"/>
    <property type="match status" value="1"/>
</dbReference>
<accession>A0A0M9F2B9</accession>
<dbReference type="EMBL" id="JXCE01000027">
    <property type="protein sequence ID" value="KPA44356.1"/>
    <property type="molecule type" value="Genomic_DNA"/>
</dbReference>
<feature type="compositionally biased region" description="Polar residues" evidence="1">
    <location>
        <begin position="79"/>
        <end position="90"/>
    </location>
</feature>
<keyword evidence="3" id="KW-1185">Reference proteome</keyword>
<dbReference type="OrthoDB" id="10067394at2759"/>
<dbReference type="PANTHER" id="PTHR47431:SF1">
    <property type="entry name" value="ZN(II)2CYS6 TRANSCRIPTION FACTOR (EUROFUNG)"/>
    <property type="match status" value="1"/>
</dbReference>
<evidence type="ECO:0000313" key="2">
    <source>
        <dbReference type="EMBL" id="KPA44356.1"/>
    </source>
</evidence>